<evidence type="ECO:0000313" key="2">
    <source>
        <dbReference type="Proteomes" id="UP000596977"/>
    </source>
</evidence>
<dbReference type="PANTHER" id="PTHR40267:SF1">
    <property type="entry name" value="BLR3294 PROTEIN"/>
    <property type="match status" value="1"/>
</dbReference>
<accession>A0A916W2F2</accession>
<organism evidence="1 2">
    <name type="scientific">Pelagibacterium lentulum</name>
    <dbReference type="NCBI Taxonomy" id="2029865"/>
    <lineage>
        <taxon>Bacteria</taxon>
        <taxon>Pseudomonadati</taxon>
        <taxon>Pseudomonadota</taxon>
        <taxon>Alphaproteobacteria</taxon>
        <taxon>Hyphomicrobiales</taxon>
        <taxon>Devosiaceae</taxon>
        <taxon>Pelagibacterium</taxon>
    </lineage>
</organism>
<dbReference type="PANTHER" id="PTHR40267">
    <property type="entry name" value="BLR3294 PROTEIN"/>
    <property type="match status" value="1"/>
</dbReference>
<protein>
    <submittedName>
        <fullName evidence="1">Ectoine utilization protein EutA</fullName>
    </submittedName>
</protein>
<proteinExistence type="predicted"/>
<reference evidence="1 2" key="1">
    <citation type="journal article" date="2014" name="Int. J. Syst. Evol. Microbiol.">
        <title>Complete genome sequence of Corynebacterium casei LMG S-19264T (=DSM 44701T), isolated from a smear-ripened cheese.</title>
        <authorList>
            <consortium name="US DOE Joint Genome Institute (JGI-PGF)"/>
            <person name="Walter F."/>
            <person name="Albersmeier A."/>
            <person name="Kalinowski J."/>
            <person name="Ruckert C."/>
        </authorList>
    </citation>
    <scope>NUCLEOTIDE SEQUENCE [LARGE SCALE GENOMIC DNA]</scope>
    <source>
        <strain evidence="1 2">CGMCC 1.15896</strain>
    </source>
</reference>
<name>A0A916W2F2_9HYPH</name>
<dbReference type="AlphaFoldDB" id="A0A916W2F2"/>
<evidence type="ECO:0000313" key="1">
    <source>
        <dbReference type="EMBL" id="GGA61505.1"/>
    </source>
</evidence>
<dbReference type="RefSeq" id="WP_127071711.1">
    <property type="nucleotide sequence ID" value="NZ_BMKB01000007.1"/>
</dbReference>
<dbReference type="OrthoDB" id="9816064at2"/>
<sequence>METNVVAGQDSAAVPLIGAILLATDMVTERDMRALLPPSALTCTTRIPFENPTTPDNLRKTLPHLGTAASLLVPGGDLSAIYFSCTSATITLGESVVHDAIHAQRPGIEIVTPLAAAKRAFAALAAKRVSVFTPYVAQTAKVVVDHLSDSGFEIASTLGLDMEDDRDMAVLPAQTIIDYAVSATAPDAEALFISCTALPAATLVAQIEAAIGRPVVTSNLAGLWQASRIAGIFKPDAAHGRLMGLHDLGEGA</sequence>
<dbReference type="Proteomes" id="UP000596977">
    <property type="component" value="Unassembled WGS sequence"/>
</dbReference>
<gene>
    <name evidence="1" type="ORF">GCM10011499_34770</name>
</gene>
<dbReference type="Gene3D" id="3.40.50.12500">
    <property type="match status" value="1"/>
</dbReference>
<keyword evidence="2" id="KW-1185">Reference proteome</keyword>
<comment type="caution">
    <text evidence="1">The sequence shown here is derived from an EMBL/GenBank/DDBJ whole genome shotgun (WGS) entry which is preliminary data.</text>
</comment>
<dbReference type="Pfam" id="PF17645">
    <property type="entry name" value="Amdase"/>
    <property type="match status" value="1"/>
</dbReference>
<dbReference type="EMBL" id="BMKB01000007">
    <property type="protein sequence ID" value="GGA61505.1"/>
    <property type="molecule type" value="Genomic_DNA"/>
</dbReference>
<dbReference type="InterPro" id="IPR026286">
    <property type="entry name" value="MaiA/AMDase"/>
</dbReference>
<dbReference type="PIRSF" id="PIRSF015736">
    <property type="entry name" value="MI"/>
    <property type="match status" value="1"/>
</dbReference>
<dbReference type="InterPro" id="IPR053714">
    <property type="entry name" value="Iso_Racemase_Enz_sf"/>
</dbReference>